<sequence>MKKLRNWGRGKRQTRSSTRHQRQARLKRTMEPQQAEDTELSIFLNDFTDSDNHAAGLAWACSLDLHPERRGIYIAEPRHVNLGYYMTSAEFTECIALVGKLRPPLESGDPPLTTVLAGRMTQKVIDSRKVADKTTDGKELDPRPLSEEERTLLARCIKPLNGEDEDAIQHARLLAMDFLFTMRRHCSREFDVYVDNVVLQHLESPINLKTHYHEELVFRTADELEEFRNITQKPTDNQELIEDRRNQLRSWYEKAIRRKLADDFENEDPLKNLGNYDTLFNEMRKYERVVFFGGCSLTILKGILEQEDSLAKRVHYYQQGGTFNSKLNILGNPLNFALNTKAAEFVFHKDQMSKLANFTLVPTDTTKKLEFTVKGLKEWSAAIGLHSLGFYGRMDPWELISEKEREKKERQHVCASTQELIDWRSELVYKKEYDDPTRKGYKAVMADLVAFLISFTDAFNEYRTLQKVEMRVVMEHVHDGDKSTMVLKSDASSPIKALLLEFTEKPGQDALIVTDTATVVQSAIARSDNGS</sequence>
<evidence type="ECO:0000313" key="3">
    <source>
        <dbReference type="Proteomes" id="UP000803844"/>
    </source>
</evidence>
<evidence type="ECO:0000256" key="1">
    <source>
        <dbReference type="SAM" id="MobiDB-lite"/>
    </source>
</evidence>
<feature type="compositionally biased region" description="Basic residues" evidence="1">
    <location>
        <begin position="1"/>
        <end position="27"/>
    </location>
</feature>
<keyword evidence="3" id="KW-1185">Reference proteome</keyword>
<protein>
    <submittedName>
        <fullName evidence="2">Uncharacterized protein</fullName>
    </submittedName>
</protein>
<reference evidence="2" key="1">
    <citation type="journal article" date="2020" name="Phytopathology">
        <title>Genome sequence of the chestnut blight fungus Cryphonectria parasitica EP155: A fundamental resource for an archetypical invasive plant pathogen.</title>
        <authorList>
            <person name="Crouch J.A."/>
            <person name="Dawe A."/>
            <person name="Aerts A."/>
            <person name="Barry K."/>
            <person name="Churchill A.C.L."/>
            <person name="Grimwood J."/>
            <person name="Hillman B."/>
            <person name="Milgroom M.G."/>
            <person name="Pangilinan J."/>
            <person name="Smith M."/>
            <person name="Salamov A."/>
            <person name="Schmutz J."/>
            <person name="Yadav J."/>
            <person name="Grigoriev I.V."/>
            <person name="Nuss D."/>
        </authorList>
    </citation>
    <scope>NUCLEOTIDE SEQUENCE</scope>
    <source>
        <strain evidence="2">EP155</strain>
    </source>
</reference>
<dbReference type="Proteomes" id="UP000803844">
    <property type="component" value="Unassembled WGS sequence"/>
</dbReference>
<dbReference type="EMBL" id="MU032344">
    <property type="protein sequence ID" value="KAF3769694.1"/>
    <property type="molecule type" value="Genomic_DNA"/>
</dbReference>
<feature type="region of interest" description="Disordered" evidence="1">
    <location>
        <begin position="1"/>
        <end position="35"/>
    </location>
</feature>
<dbReference type="AlphaFoldDB" id="A0A9P4YB04"/>
<gene>
    <name evidence="2" type="ORF">M406DRAFT_348841</name>
</gene>
<dbReference type="OrthoDB" id="10266018at2759"/>
<dbReference type="Gene3D" id="3.90.245.10">
    <property type="entry name" value="Ribonucleoside hydrolase-like"/>
    <property type="match status" value="1"/>
</dbReference>
<dbReference type="GO" id="GO:0016799">
    <property type="term" value="F:hydrolase activity, hydrolyzing N-glycosyl compounds"/>
    <property type="evidence" value="ECO:0007669"/>
    <property type="project" value="InterPro"/>
</dbReference>
<name>A0A9P4YB04_CRYP1</name>
<accession>A0A9P4YB04</accession>
<dbReference type="RefSeq" id="XP_040780655.1">
    <property type="nucleotide sequence ID" value="XM_040922425.1"/>
</dbReference>
<comment type="caution">
    <text evidence="2">The sequence shown here is derived from an EMBL/GenBank/DDBJ whole genome shotgun (WGS) entry which is preliminary data.</text>
</comment>
<evidence type="ECO:0000313" key="2">
    <source>
        <dbReference type="EMBL" id="KAF3769694.1"/>
    </source>
</evidence>
<organism evidence="2 3">
    <name type="scientific">Cryphonectria parasitica (strain ATCC 38755 / EP155)</name>
    <dbReference type="NCBI Taxonomy" id="660469"/>
    <lineage>
        <taxon>Eukaryota</taxon>
        <taxon>Fungi</taxon>
        <taxon>Dikarya</taxon>
        <taxon>Ascomycota</taxon>
        <taxon>Pezizomycotina</taxon>
        <taxon>Sordariomycetes</taxon>
        <taxon>Sordariomycetidae</taxon>
        <taxon>Diaporthales</taxon>
        <taxon>Cryphonectriaceae</taxon>
        <taxon>Cryphonectria-Endothia species complex</taxon>
        <taxon>Cryphonectria</taxon>
    </lineage>
</organism>
<proteinExistence type="predicted"/>
<dbReference type="GeneID" id="63839554"/>
<dbReference type="InterPro" id="IPR036452">
    <property type="entry name" value="Ribo_hydro-like"/>
</dbReference>